<evidence type="ECO:0000256" key="9">
    <source>
        <dbReference type="ARBA" id="ARBA00023004"/>
    </source>
</evidence>
<evidence type="ECO:0000256" key="4">
    <source>
        <dbReference type="ARBA" id="ARBA00022485"/>
    </source>
</evidence>
<dbReference type="GO" id="GO:0051539">
    <property type="term" value="F:4 iron, 4 sulfur cluster binding"/>
    <property type="evidence" value="ECO:0007669"/>
    <property type="project" value="UniProtKB-KW"/>
</dbReference>
<evidence type="ECO:0000259" key="15">
    <source>
        <dbReference type="SMART" id="SM00928"/>
    </source>
</evidence>
<feature type="region of interest" description="Disordered" evidence="14">
    <location>
        <begin position="155"/>
        <end position="243"/>
    </location>
</feature>
<feature type="domain" description="NADH-ubiquinone oxidoreductase 51kDa subunit iron-sulphur binding" evidence="15">
    <location>
        <begin position="650"/>
        <end position="695"/>
    </location>
</feature>
<dbReference type="NCBIfam" id="TIGR01959">
    <property type="entry name" value="nuoF_fam"/>
    <property type="match status" value="1"/>
</dbReference>
<feature type="compositionally biased region" description="Low complexity" evidence="14">
    <location>
        <begin position="52"/>
        <end position="62"/>
    </location>
</feature>
<evidence type="ECO:0000256" key="1">
    <source>
        <dbReference type="ARBA" id="ARBA00001917"/>
    </source>
</evidence>
<dbReference type="Gene3D" id="1.20.1440.230">
    <property type="entry name" value="NADH-ubiquinone oxidoreductase 51kDa subunit, iron-sulphur binding domain"/>
    <property type="match status" value="1"/>
</dbReference>
<dbReference type="GO" id="GO:0005739">
    <property type="term" value="C:mitochondrion"/>
    <property type="evidence" value="ECO:0007669"/>
    <property type="project" value="UniProtKB-ARBA"/>
</dbReference>
<dbReference type="Gene3D" id="3.40.50.11540">
    <property type="entry name" value="NADH-ubiquinone oxidoreductase 51kDa subunit"/>
    <property type="match status" value="1"/>
</dbReference>
<evidence type="ECO:0000256" key="8">
    <source>
        <dbReference type="ARBA" id="ARBA00022967"/>
    </source>
</evidence>
<dbReference type="PANTHER" id="PTHR11780:SF10">
    <property type="entry name" value="NADH DEHYDROGENASE [UBIQUINONE] FLAVOPROTEIN 1, MITOCHONDRIAL"/>
    <property type="match status" value="1"/>
</dbReference>
<dbReference type="Pfam" id="PF01512">
    <property type="entry name" value="Complex1_51K"/>
    <property type="match status" value="1"/>
</dbReference>
<feature type="compositionally biased region" description="Low complexity" evidence="14">
    <location>
        <begin position="70"/>
        <end position="80"/>
    </location>
</feature>
<dbReference type="InterPro" id="IPR050837">
    <property type="entry name" value="ComplexI_51kDa_subunit"/>
</dbReference>
<evidence type="ECO:0000256" key="10">
    <source>
        <dbReference type="ARBA" id="ARBA00023014"/>
    </source>
</evidence>
<dbReference type="InterPro" id="IPR011537">
    <property type="entry name" value="NADH-UbQ_OxRdtase_suF"/>
</dbReference>
<comment type="cofactor">
    <cofactor evidence="2">
        <name>[4Fe-4S] cluster</name>
        <dbReference type="ChEBI" id="CHEBI:49883"/>
    </cofactor>
</comment>
<comment type="similarity">
    <text evidence="3">Belongs to the complex I 51 kDa subunit family.</text>
</comment>
<keyword evidence="8" id="KW-1278">Translocase</keyword>
<dbReference type="InterPro" id="IPR001949">
    <property type="entry name" value="NADH-UbQ_OxRdtase_51kDa_CS"/>
</dbReference>
<dbReference type="SMART" id="SM00928">
    <property type="entry name" value="NADH_4Fe-4S"/>
    <property type="match status" value="1"/>
</dbReference>
<proteinExistence type="inferred from homology"/>
<dbReference type="SUPFAM" id="SSF140490">
    <property type="entry name" value="Nqo1C-terminal domain-like"/>
    <property type="match status" value="1"/>
</dbReference>
<evidence type="ECO:0000313" key="17">
    <source>
        <dbReference type="Proteomes" id="UP000310685"/>
    </source>
</evidence>
<dbReference type="InterPro" id="IPR011538">
    <property type="entry name" value="Nuo51_FMN-bd"/>
</dbReference>
<dbReference type="InterPro" id="IPR019496">
    <property type="entry name" value="NUFIP1_cons_dom"/>
</dbReference>
<dbReference type="InterPro" id="IPR037225">
    <property type="entry name" value="Nuo51_FMN-bd_sf"/>
</dbReference>
<evidence type="ECO:0000256" key="11">
    <source>
        <dbReference type="ARBA" id="ARBA00023027"/>
    </source>
</evidence>
<dbReference type="Pfam" id="PF10453">
    <property type="entry name" value="NUFIP1"/>
    <property type="match status" value="1"/>
</dbReference>
<keyword evidence="10" id="KW-0411">Iron-sulfur</keyword>
<dbReference type="Gene3D" id="3.10.20.600">
    <property type="match status" value="1"/>
</dbReference>
<dbReference type="GO" id="GO:0046872">
    <property type="term" value="F:metal ion binding"/>
    <property type="evidence" value="ECO:0007669"/>
    <property type="project" value="UniProtKB-KW"/>
</dbReference>
<keyword evidence="11" id="KW-0520">NAD</keyword>
<gene>
    <name evidence="16" type="ORF">E3Q22_02179</name>
</gene>
<dbReference type="GO" id="GO:0051287">
    <property type="term" value="F:NAD binding"/>
    <property type="evidence" value="ECO:0007669"/>
    <property type="project" value="InterPro"/>
</dbReference>
<name>A0A4T0N6B6_9BASI</name>
<dbReference type="InterPro" id="IPR054765">
    <property type="entry name" value="SLBB_dom"/>
</dbReference>
<keyword evidence="16" id="KW-0830">Ubiquinone</keyword>
<dbReference type="Pfam" id="PF10589">
    <property type="entry name" value="NADH_4Fe-4S"/>
    <property type="match status" value="1"/>
</dbReference>
<dbReference type="FunFam" id="1.20.1440.230:FF:000001">
    <property type="entry name" value="Mitochondrial NADH dehydrogenase flavoprotein 1"/>
    <property type="match status" value="1"/>
</dbReference>
<dbReference type="Pfam" id="PF22461">
    <property type="entry name" value="SLBB_2"/>
    <property type="match status" value="1"/>
</dbReference>
<dbReference type="GO" id="GO:0008137">
    <property type="term" value="F:NADH dehydrogenase (ubiquinone) activity"/>
    <property type="evidence" value="ECO:0007669"/>
    <property type="project" value="InterPro"/>
</dbReference>
<accession>A0A4T0N6B6</accession>
<comment type="caution">
    <text evidence="16">The sequence shown here is derived from an EMBL/GenBank/DDBJ whole genome shotgun (WGS) entry which is preliminary data.</text>
</comment>
<evidence type="ECO:0000256" key="13">
    <source>
        <dbReference type="ARBA" id="ARBA00072764"/>
    </source>
</evidence>
<keyword evidence="9" id="KW-0408">Iron</keyword>
<sequence>MSENNGYYNYWQNNEQYYHWYYIQQQQQLQNASVGGYNAAYYNYYNNQQFYPQQQQQQQQQHSKPKKQKQPQQQQSKCSQPDCFITGSKKEVEIHMMDRHLIYPPGYLENEARKKASKPPKPTVPVEGTNIMLDTPEAIEKWILERKKRFPSAANIAEKQKEKEDKIARGEIPLDPKFTGKNKRSTNWHNDDKKRNTTKKPRLHISEETNLSEQEQDDDQAPESASSKIPTRMPPSKLLSQPRIERKKLEPRQKAANNQFQQPNLMAKLFNDEIRQSPTKFLWLHKTVMLNRVQRSVLRSARGFASVAEPPVRGYGGLRDQDRIFTNLYDRHDFGLKGAMSRGDWHKTKEIVLKGDQYLIQTVKDSGLRGRGGAGFPSGLKWSFMNKPGWEKDPRPRYLVVNADEGEPGTCKDREIMRGDPHKLIEGCLVAGRAMNATAAYIYIRGEFYHEAVRLQQAIDEAYKAGLIGDDACGSGYKFDVYIHRGAGAYICGEETALIESIEGKQGKPRLKPPFPADVGVFGCPTTVANVETVAVVPTIVRRGPAWFDAFGRDRNSGTKLFAISGHVNNPCVVEEEMSIPLKELIEKHCGGVRGGWENLKGIVPGGSSVPVIPRDVCTDVLMDFDSLKDAQTSLGTGAIIVMDQSTDMIKAISRFAKFYKHESCGQCTPCREGTTWMYNMMNRFEKGQASNREIDMIIELSKQIEGHTICALGDAAAWPIQGLVRHFRPEMEQRIREFQLENGVVMYGGKLLKDHNPDIAIPDNRGASIPPPAAA</sequence>
<dbReference type="SUPFAM" id="SSF142984">
    <property type="entry name" value="Nqo1 middle domain-like"/>
    <property type="match status" value="1"/>
</dbReference>
<evidence type="ECO:0000256" key="14">
    <source>
        <dbReference type="SAM" id="MobiDB-lite"/>
    </source>
</evidence>
<organism evidence="16 17">
    <name type="scientific">Wallemia mellicola</name>
    <dbReference type="NCBI Taxonomy" id="1708541"/>
    <lineage>
        <taxon>Eukaryota</taxon>
        <taxon>Fungi</taxon>
        <taxon>Dikarya</taxon>
        <taxon>Basidiomycota</taxon>
        <taxon>Wallemiomycotina</taxon>
        <taxon>Wallemiomycetes</taxon>
        <taxon>Wallemiales</taxon>
        <taxon>Wallemiaceae</taxon>
        <taxon>Wallemia</taxon>
    </lineage>
</organism>
<dbReference type="EMBL" id="SPRC01000019">
    <property type="protein sequence ID" value="TIB80041.1"/>
    <property type="molecule type" value="Genomic_DNA"/>
</dbReference>
<evidence type="ECO:0000256" key="2">
    <source>
        <dbReference type="ARBA" id="ARBA00001966"/>
    </source>
</evidence>
<comment type="subunit">
    <text evidence="12">Complex I is composed of about 40 different subunits. This is a component of the flavoprotein-sulfur (FP) fragment of the enzyme.</text>
</comment>
<keyword evidence="6" id="KW-0288">FMN</keyword>
<comment type="cofactor">
    <cofactor evidence="1">
        <name>FMN</name>
        <dbReference type="ChEBI" id="CHEBI:58210"/>
    </cofactor>
</comment>
<dbReference type="InterPro" id="IPR037207">
    <property type="entry name" value="Nuop51_4Fe4S-bd_sf"/>
</dbReference>
<feature type="region of interest" description="Disordered" evidence="14">
    <location>
        <begin position="52"/>
        <end position="82"/>
    </location>
</feature>
<keyword evidence="5" id="KW-0285">Flavoprotein</keyword>
<reference evidence="16 17" key="1">
    <citation type="submission" date="2019-03" db="EMBL/GenBank/DDBJ databases">
        <title>Sequencing 25 genomes of Wallemia mellicola.</title>
        <authorList>
            <person name="Gostincar C."/>
        </authorList>
    </citation>
    <scope>NUCLEOTIDE SEQUENCE [LARGE SCALE GENOMIC DNA]</scope>
    <source>
        <strain evidence="16 17">EXF-6152</strain>
    </source>
</reference>
<evidence type="ECO:0000256" key="7">
    <source>
        <dbReference type="ARBA" id="ARBA00022723"/>
    </source>
</evidence>
<dbReference type="PANTHER" id="PTHR11780">
    <property type="entry name" value="NADH-UBIQUINONE OXIDOREDUCTASE FLAVOPROTEIN 1 NDUFV1"/>
    <property type="match status" value="1"/>
</dbReference>
<dbReference type="SUPFAM" id="SSF142019">
    <property type="entry name" value="Nqo1 FMN-binding domain-like"/>
    <property type="match status" value="1"/>
</dbReference>
<dbReference type="Proteomes" id="UP000310685">
    <property type="component" value="Unassembled WGS sequence"/>
</dbReference>
<dbReference type="GO" id="GO:0010181">
    <property type="term" value="F:FMN binding"/>
    <property type="evidence" value="ECO:0007669"/>
    <property type="project" value="InterPro"/>
</dbReference>
<feature type="compositionally biased region" description="Basic and acidic residues" evidence="14">
    <location>
        <begin position="158"/>
        <end position="174"/>
    </location>
</feature>
<dbReference type="FunFam" id="3.10.20.600:FF:000001">
    <property type="entry name" value="NADH dehydrogenase [ubiquinone] flavoprotein 1, mitochondrial"/>
    <property type="match status" value="1"/>
</dbReference>
<evidence type="ECO:0000256" key="5">
    <source>
        <dbReference type="ARBA" id="ARBA00022630"/>
    </source>
</evidence>
<protein>
    <recommendedName>
        <fullName evidence="13">NADH-ubiquinone oxidoreductase 51 kDa subunit, mitochondrial</fullName>
    </recommendedName>
</protein>
<evidence type="ECO:0000256" key="3">
    <source>
        <dbReference type="ARBA" id="ARBA00007523"/>
    </source>
</evidence>
<dbReference type="AlphaFoldDB" id="A0A4T0N6B6"/>
<dbReference type="FunFam" id="3.40.50.11540:FF:000001">
    <property type="entry name" value="NADH dehydrogenase [ubiquinone] flavoprotein 1, mitochondrial"/>
    <property type="match status" value="1"/>
</dbReference>
<dbReference type="NCBIfam" id="NF010120">
    <property type="entry name" value="PRK13596.1"/>
    <property type="match status" value="1"/>
</dbReference>
<evidence type="ECO:0000256" key="12">
    <source>
        <dbReference type="ARBA" id="ARBA00063883"/>
    </source>
</evidence>
<evidence type="ECO:0000313" key="16">
    <source>
        <dbReference type="EMBL" id="TIB80041.1"/>
    </source>
</evidence>
<dbReference type="PROSITE" id="PS00645">
    <property type="entry name" value="COMPLEX1_51K_2"/>
    <property type="match status" value="1"/>
</dbReference>
<keyword evidence="7" id="KW-0479">Metal-binding</keyword>
<dbReference type="InterPro" id="IPR019575">
    <property type="entry name" value="Nuop51_4Fe4S-bd"/>
</dbReference>
<evidence type="ECO:0000256" key="6">
    <source>
        <dbReference type="ARBA" id="ARBA00022643"/>
    </source>
</evidence>
<keyword evidence="4" id="KW-0004">4Fe-4S</keyword>
<dbReference type="PROSITE" id="PS00644">
    <property type="entry name" value="COMPLEX1_51K_1"/>
    <property type="match status" value="1"/>
</dbReference>